<reference evidence="1" key="2">
    <citation type="submission" date="2020-09" db="EMBL/GenBank/DDBJ databases">
        <authorList>
            <person name="Sun Q."/>
            <person name="Kim S."/>
        </authorList>
    </citation>
    <scope>NUCLEOTIDE SEQUENCE</scope>
    <source>
        <strain evidence="1">KCTC 23310</strain>
    </source>
</reference>
<keyword evidence="2" id="KW-1185">Reference proteome</keyword>
<gene>
    <name evidence="1" type="ORF">GCM10007315_29420</name>
</gene>
<dbReference type="AlphaFoldDB" id="A0A918TXF9"/>
<dbReference type="EMBL" id="BMYJ01000010">
    <property type="protein sequence ID" value="GHC63314.1"/>
    <property type="molecule type" value="Genomic_DNA"/>
</dbReference>
<proteinExistence type="predicted"/>
<evidence type="ECO:0000313" key="2">
    <source>
        <dbReference type="Proteomes" id="UP000638981"/>
    </source>
</evidence>
<sequence length="105" mass="11452">MAYAETPTVVSSAGDRYSISENENGGILTSLYPKSRFVEAGANSYVVDGLDVIYFGKDCDAFHKVFGKGTFGWANGGFLATFESGAEIGFPRQDLPWEHLTKCRL</sequence>
<reference evidence="1" key="1">
    <citation type="journal article" date="2014" name="Int. J. Syst. Evol. Microbiol.">
        <title>Complete genome sequence of Corynebacterium casei LMG S-19264T (=DSM 44701T), isolated from a smear-ripened cheese.</title>
        <authorList>
            <consortium name="US DOE Joint Genome Institute (JGI-PGF)"/>
            <person name="Walter F."/>
            <person name="Albersmeier A."/>
            <person name="Kalinowski J."/>
            <person name="Ruckert C."/>
        </authorList>
    </citation>
    <scope>NUCLEOTIDE SEQUENCE</scope>
    <source>
        <strain evidence="1">KCTC 23310</strain>
    </source>
</reference>
<name>A0A918TXF9_9RHOB</name>
<dbReference type="Proteomes" id="UP000638981">
    <property type="component" value="Unassembled WGS sequence"/>
</dbReference>
<organism evidence="1 2">
    <name type="scientific">Neogemmobacter tilapiae</name>
    <dbReference type="NCBI Taxonomy" id="875041"/>
    <lineage>
        <taxon>Bacteria</taxon>
        <taxon>Pseudomonadati</taxon>
        <taxon>Pseudomonadota</taxon>
        <taxon>Alphaproteobacteria</taxon>
        <taxon>Rhodobacterales</taxon>
        <taxon>Paracoccaceae</taxon>
        <taxon>Neogemmobacter</taxon>
    </lineage>
</organism>
<evidence type="ECO:0000313" key="1">
    <source>
        <dbReference type="EMBL" id="GHC63314.1"/>
    </source>
</evidence>
<comment type="caution">
    <text evidence="1">The sequence shown here is derived from an EMBL/GenBank/DDBJ whole genome shotgun (WGS) entry which is preliminary data.</text>
</comment>
<accession>A0A918TXF9</accession>
<protein>
    <submittedName>
        <fullName evidence="1">Uncharacterized protein</fullName>
    </submittedName>
</protein>